<proteinExistence type="predicted"/>
<feature type="transmembrane region" description="Helical" evidence="1">
    <location>
        <begin position="12"/>
        <end position="32"/>
    </location>
</feature>
<keyword evidence="1" id="KW-0812">Transmembrane</keyword>
<keyword evidence="1" id="KW-1133">Transmembrane helix</keyword>
<evidence type="ECO:0000313" key="2">
    <source>
        <dbReference type="EMBL" id="MDI6451318.1"/>
    </source>
</evidence>
<comment type="caution">
    <text evidence="2">The sequence shown here is derived from an EMBL/GenBank/DDBJ whole genome shotgun (WGS) entry which is preliminary data.</text>
</comment>
<dbReference type="Proteomes" id="UP001431776">
    <property type="component" value="Unassembled WGS sequence"/>
</dbReference>
<dbReference type="EMBL" id="JASCXX010000033">
    <property type="protein sequence ID" value="MDI6451318.1"/>
    <property type="molecule type" value="Genomic_DNA"/>
</dbReference>
<evidence type="ECO:0008006" key="4">
    <source>
        <dbReference type="Google" id="ProtNLM"/>
    </source>
</evidence>
<sequence>MIHIFNLSAGPLVLIVRLIDVYLFVASVRLLLEQFEGASVLAACRTLQRFTDPLPRALHTWLTRRRRRPPPTWAAWLIVFLSGLALRYLVLAIILTGF</sequence>
<name>A0AAW6U859_9BACT</name>
<dbReference type="RefSeq" id="WP_349246725.1">
    <property type="nucleotide sequence ID" value="NZ_JASCXX010000033.1"/>
</dbReference>
<keyword evidence="3" id="KW-1185">Reference proteome</keyword>
<protein>
    <recommendedName>
        <fullName evidence="4">YggT family protein</fullName>
    </recommendedName>
</protein>
<gene>
    <name evidence="2" type="ORF">QJ522_19815</name>
</gene>
<evidence type="ECO:0000313" key="3">
    <source>
        <dbReference type="Proteomes" id="UP001431776"/>
    </source>
</evidence>
<dbReference type="AlphaFoldDB" id="A0AAW6U859"/>
<accession>A0AAW6U859</accession>
<reference evidence="2" key="1">
    <citation type="submission" date="2023-05" db="EMBL/GenBank/DDBJ databases">
        <title>Anaerotaeda fermentans gen. nov., sp. nov., a novel anaerobic planctomycete of the new family within the order Sedimentisphaerales isolated from Taman Peninsula, Russia.</title>
        <authorList>
            <person name="Khomyakova M.A."/>
            <person name="Merkel A.Y."/>
            <person name="Slobodkin A.I."/>
        </authorList>
    </citation>
    <scope>NUCLEOTIDE SEQUENCE</scope>
    <source>
        <strain evidence="2">M17dextr</strain>
    </source>
</reference>
<feature type="transmembrane region" description="Helical" evidence="1">
    <location>
        <begin position="73"/>
        <end position="95"/>
    </location>
</feature>
<keyword evidence="1" id="KW-0472">Membrane</keyword>
<evidence type="ECO:0000256" key="1">
    <source>
        <dbReference type="SAM" id="Phobius"/>
    </source>
</evidence>
<organism evidence="2 3">
    <name type="scientific">Anaerobaca lacustris</name>
    <dbReference type="NCBI Taxonomy" id="3044600"/>
    <lineage>
        <taxon>Bacteria</taxon>
        <taxon>Pseudomonadati</taxon>
        <taxon>Planctomycetota</taxon>
        <taxon>Phycisphaerae</taxon>
        <taxon>Sedimentisphaerales</taxon>
        <taxon>Anaerobacaceae</taxon>
        <taxon>Anaerobaca</taxon>
    </lineage>
</organism>